<evidence type="ECO:0000313" key="2">
    <source>
        <dbReference type="EMBL" id="KAJ6219374.1"/>
    </source>
</evidence>
<accession>A0A9Q0M5T7</accession>
<evidence type="ECO:0000313" key="3">
    <source>
        <dbReference type="Proteomes" id="UP001142055"/>
    </source>
</evidence>
<feature type="transmembrane region" description="Helical" evidence="1">
    <location>
        <begin position="21"/>
        <end position="42"/>
    </location>
</feature>
<gene>
    <name evidence="2" type="ORF">RDWZM_005186</name>
</gene>
<dbReference type="InterPro" id="IPR008496">
    <property type="entry name" value="TMEM222/RTE1"/>
</dbReference>
<keyword evidence="1" id="KW-0812">Transmembrane</keyword>
<name>A0A9Q0M5T7_BLOTA</name>
<protein>
    <recommendedName>
        <fullName evidence="4">Transmembrane protein 222</fullName>
    </recommendedName>
</protein>
<dbReference type="PANTHER" id="PTHR20921">
    <property type="entry name" value="TRANSMEMBRANE PROTEIN 222"/>
    <property type="match status" value="1"/>
</dbReference>
<keyword evidence="1" id="KW-1133">Transmembrane helix</keyword>
<dbReference type="Pfam" id="PF05608">
    <property type="entry name" value="RTE1"/>
    <property type="match status" value="1"/>
</dbReference>
<dbReference type="EMBL" id="JAPWDV010000002">
    <property type="protein sequence ID" value="KAJ6219374.1"/>
    <property type="molecule type" value="Genomic_DNA"/>
</dbReference>
<feature type="transmembrane region" description="Helical" evidence="1">
    <location>
        <begin position="152"/>
        <end position="170"/>
    </location>
</feature>
<reference evidence="2" key="1">
    <citation type="submission" date="2022-12" db="EMBL/GenBank/DDBJ databases">
        <title>Genome assemblies of Blomia tropicalis.</title>
        <authorList>
            <person name="Cui Y."/>
        </authorList>
    </citation>
    <scope>NUCLEOTIDE SEQUENCE</scope>
    <source>
        <tissue evidence="2">Adult mites</tissue>
    </source>
</reference>
<proteinExistence type="predicted"/>
<keyword evidence="1" id="KW-0472">Membrane</keyword>
<dbReference type="AlphaFoldDB" id="A0A9Q0M5T7"/>
<dbReference type="Proteomes" id="UP001142055">
    <property type="component" value="Chromosome 2"/>
</dbReference>
<organism evidence="2 3">
    <name type="scientific">Blomia tropicalis</name>
    <name type="common">Mite</name>
    <dbReference type="NCBI Taxonomy" id="40697"/>
    <lineage>
        <taxon>Eukaryota</taxon>
        <taxon>Metazoa</taxon>
        <taxon>Ecdysozoa</taxon>
        <taxon>Arthropoda</taxon>
        <taxon>Chelicerata</taxon>
        <taxon>Arachnida</taxon>
        <taxon>Acari</taxon>
        <taxon>Acariformes</taxon>
        <taxon>Sarcoptiformes</taxon>
        <taxon>Astigmata</taxon>
        <taxon>Glycyphagoidea</taxon>
        <taxon>Echimyopodidae</taxon>
        <taxon>Blomia</taxon>
    </lineage>
</organism>
<dbReference type="PANTHER" id="PTHR20921:SF0">
    <property type="entry name" value="TRANSMEMBRANE PROTEIN 222"/>
    <property type="match status" value="1"/>
</dbReference>
<comment type="caution">
    <text evidence="2">The sequence shown here is derived from an EMBL/GenBank/DDBJ whole genome shotgun (WGS) entry which is preliminary data.</text>
</comment>
<keyword evidence="3" id="KW-1185">Reference proteome</keyword>
<dbReference type="OMA" id="GKMKQFH"/>
<sequence>MSQEEEESILIDLEKSRFPYCIVWTPLPFITWLIPIIGHMGIATSNGVIRDFAGPYFVSEDQMAFGRPTKYWKMDPSYVLDGKKGWDEAILKASNIYCNRMHNLIWDNCHSHVSMALNIMKYQDKSSYNMVKTFFLFTYHCRYISFYGFLKTWLPFCIIMSIVIGLILYTKL</sequence>
<evidence type="ECO:0000256" key="1">
    <source>
        <dbReference type="SAM" id="Phobius"/>
    </source>
</evidence>
<evidence type="ECO:0008006" key="4">
    <source>
        <dbReference type="Google" id="ProtNLM"/>
    </source>
</evidence>